<proteinExistence type="predicted"/>
<comment type="caution">
    <text evidence="1">The sequence shown here is derived from an EMBL/GenBank/DDBJ whole genome shotgun (WGS) entry which is preliminary data.</text>
</comment>
<sequence>MNISNTNQIADSQALNRIFYNYALKASQNIQNANQTTNTNTKEDDIKLIENDVFKGVDIDDIKKSAQSIGEEITEEDIKYGLTYGRSVLADYSA</sequence>
<gene>
    <name evidence="1" type="ORF">IAA86_07145</name>
</gene>
<reference evidence="1" key="1">
    <citation type="submission" date="2020-10" db="EMBL/GenBank/DDBJ databases">
        <authorList>
            <person name="Gilroy R."/>
        </authorList>
    </citation>
    <scope>NUCLEOTIDE SEQUENCE</scope>
    <source>
        <strain evidence="1">CHK152-2871</strain>
    </source>
</reference>
<dbReference type="AlphaFoldDB" id="A0A9D1FJD5"/>
<evidence type="ECO:0000313" key="1">
    <source>
        <dbReference type="EMBL" id="HIS74779.1"/>
    </source>
</evidence>
<dbReference type="Proteomes" id="UP000886865">
    <property type="component" value="Unassembled WGS sequence"/>
</dbReference>
<protein>
    <submittedName>
        <fullName evidence="1">Uncharacterized protein</fullName>
    </submittedName>
</protein>
<dbReference type="EMBL" id="DVJQ01000060">
    <property type="protein sequence ID" value="HIS74779.1"/>
    <property type="molecule type" value="Genomic_DNA"/>
</dbReference>
<organism evidence="1 2">
    <name type="scientific">Candidatus Galligastranaerophilus intestinavium</name>
    <dbReference type="NCBI Taxonomy" id="2840836"/>
    <lineage>
        <taxon>Bacteria</taxon>
        <taxon>Candidatus Galligastranaerophilus</taxon>
    </lineage>
</organism>
<accession>A0A9D1FJD5</accession>
<name>A0A9D1FJD5_9BACT</name>
<reference evidence="1" key="2">
    <citation type="journal article" date="2021" name="PeerJ">
        <title>Extensive microbial diversity within the chicken gut microbiome revealed by metagenomics and culture.</title>
        <authorList>
            <person name="Gilroy R."/>
            <person name="Ravi A."/>
            <person name="Getino M."/>
            <person name="Pursley I."/>
            <person name="Horton D.L."/>
            <person name="Alikhan N.F."/>
            <person name="Baker D."/>
            <person name="Gharbi K."/>
            <person name="Hall N."/>
            <person name="Watson M."/>
            <person name="Adriaenssens E.M."/>
            <person name="Foster-Nyarko E."/>
            <person name="Jarju S."/>
            <person name="Secka A."/>
            <person name="Antonio M."/>
            <person name="Oren A."/>
            <person name="Chaudhuri R.R."/>
            <person name="La Ragione R."/>
            <person name="Hildebrand F."/>
            <person name="Pallen M.J."/>
        </authorList>
    </citation>
    <scope>NUCLEOTIDE SEQUENCE</scope>
    <source>
        <strain evidence="1">CHK152-2871</strain>
    </source>
</reference>
<evidence type="ECO:0000313" key="2">
    <source>
        <dbReference type="Proteomes" id="UP000886865"/>
    </source>
</evidence>